<feature type="transmembrane region" description="Helical" evidence="1">
    <location>
        <begin position="222"/>
        <end position="241"/>
    </location>
</feature>
<dbReference type="RefSeq" id="WP_011612193.1">
    <property type="nucleotide sequence ID" value="NC_008312.1"/>
</dbReference>
<feature type="transmembrane region" description="Helical" evidence="1">
    <location>
        <begin position="21"/>
        <end position="40"/>
    </location>
</feature>
<gene>
    <name evidence="2" type="ordered locus">Tery_2636</name>
</gene>
<keyword evidence="1" id="KW-1133">Transmembrane helix</keyword>
<proteinExistence type="predicted"/>
<protein>
    <recommendedName>
        <fullName evidence="3">Glycosyltransferase RgtA/B/C/D-like domain-containing protein</fullName>
    </recommendedName>
</protein>
<name>Q111J3_TRIEI</name>
<evidence type="ECO:0000256" key="1">
    <source>
        <dbReference type="SAM" id="Phobius"/>
    </source>
</evidence>
<dbReference type="OrthoDB" id="5443342at2"/>
<reference evidence="2" key="1">
    <citation type="submission" date="2006-06" db="EMBL/GenBank/DDBJ databases">
        <title>Complete sequence of Trichodesmium erythraeum IMS101.</title>
        <authorList>
            <consortium name="US DOE Joint Genome Institute"/>
            <person name="Copeland A."/>
            <person name="Lucas S."/>
            <person name="Lapidus A."/>
            <person name="Barry K."/>
            <person name="Detter J.C."/>
            <person name="Glavina del Rio T."/>
            <person name="Hammon N."/>
            <person name="Israni S."/>
            <person name="Dalin E."/>
            <person name="Tice H."/>
            <person name="Pitluck S."/>
            <person name="Kiss H."/>
            <person name="Munk A.C."/>
            <person name="Brettin T."/>
            <person name="Bruce D."/>
            <person name="Han C."/>
            <person name="Tapia R."/>
            <person name="Gilna P."/>
            <person name="Schmutz J."/>
            <person name="Larimer F."/>
            <person name="Land M."/>
            <person name="Hauser L."/>
            <person name="Kyrpides N."/>
            <person name="Kim E."/>
            <person name="Richardson P."/>
        </authorList>
    </citation>
    <scope>NUCLEOTIDE SEQUENCE [LARGE SCALE GENOMIC DNA]</scope>
    <source>
        <strain evidence="2">IMS101</strain>
    </source>
</reference>
<accession>Q111J3</accession>
<organism evidence="2">
    <name type="scientific">Trichodesmium erythraeum (strain IMS101)</name>
    <dbReference type="NCBI Taxonomy" id="203124"/>
    <lineage>
        <taxon>Bacteria</taxon>
        <taxon>Bacillati</taxon>
        <taxon>Cyanobacteriota</taxon>
        <taxon>Cyanophyceae</taxon>
        <taxon>Oscillatoriophycideae</taxon>
        <taxon>Oscillatoriales</taxon>
        <taxon>Microcoleaceae</taxon>
        <taxon>Trichodesmium</taxon>
    </lineage>
</organism>
<feature type="transmembrane region" description="Helical" evidence="1">
    <location>
        <begin position="154"/>
        <end position="172"/>
    </location>
</feature>
<feature type="transmembrane region" description="Helical" evidence="1">
    <location>
        <begin position="406"/>
        <end position="426"/>
    </location>
</feature>
<feature type="transmembrane region" description="Helical" evidence="1">
    <location>
        <begin position="120"/>
        <end position="142"/>
    </location>
</feature>
<evidence type="ECO:0008006" key="3">
    <source>
        <dbReference type="Google" id="ProtNLM"/>
    </source>
</evidence>
<dbReference type="KEGG" id="ter:Tery_2636"/>
<feature type="transmembrane region" description="Helical" evidence="1">
    <location>
        <begin position="339"/>
        <end position="359"/>
    </location>
</feature>
<evidence type="ECO:0000313" key="2">
    <source>
        <dbReference type="EMBL" id="ABG51831.1"/>
    </source>
</evidence>
<sequence length="587" mass="68248">MYIQKIKQILIPSNYPKKSSTIFWLILSLTFTTIYSLLVIKEAFRGEYIVQDDARQHVFWMRRFLDPELFPNDLIADYFQSVAPWGYKTFYWLFSQVGIDPIFLNKLLPLGLSLVTTFYCFGLCFQILPIPFAGFLASVLLSQNLWFQDDIASGTPRAFLYPLFLAVLYYLLRKLLLPFLVAIALLGLFYPQYVIVTGLILIIRIFNWEKSQFYLSKNPQHYLFSGVGLGVSLLVILFYVLNSSNYAPIITASQAKILPEFGEAGRSVFFSQNYWDFFILGGRSGILPKQLFLPHILIVGLLLPILLKSKEGKNNNLDHGINFPRQLPLLKQISPNINLLFQILLAGVALFVIAHLLLFKLHLPSRYTNHSFRIVLAIGTAIVLCIILDRFFYWINQQLSCPKRKILGLIIIGILGILLISNMSLWKKISYPDYQKGKSPEIYQFFAQKPKDILIASLSEEANYIPTFSQRSVLFAWEYAIPYHLSYYSQIKQRATEFVWAQYHSDIQWMKNFINTYRIDFLILDREAFMPEYVIKNRWLRQWYYQMGNQIEINLQNGKTPAIVDTIDKCSVLETEKLWVLEAKCIE</sequence>
<keyword evidence="1" id="KW-0812">Transmembrane</keyword>
<feature type="transmembrane region" description="Helical" evidence="1">
    <location>
        <begin position="179"/>
        <end position="202"/>
    </location>
</feature>
<dbReference type="HOGENOM" id="CLU_030557_0_0_3"/>
<feature type="transmembrane region" description="Helical" evidence="1">
    <location>
        <begin position="371"/>
        <end position="394"/>
    </location>
</feature>
<feature type="transmembrane region" description="Helical" evidence="1">
    <location>
        <begin position="89"/>
        <end position="108"/>
    </location>
</feature>
<keyword evidence="1" id="KW-0472">Membrane</keyword>
<dbReference type="STRING" id="203124.Tery_2636"/>
<dbReference type="EMBL" id="CP000393">
    <property type="protein sequence ID" value="ABG51831.1"/>
    <property type="molecule type" value="Genomic_DNA"/>
</dbReference>
<dbReference type="AlphaFoldDB" id="Q111J3"/>
<dbReference type="eggNOG" id="ENOG502Z8V5">
    <property type="taxonomic scope" value="Bacteria"/>
</dbReference>